<evidence type="ECO:0008006" key="7">
    <source>
        <dbReference type="Google" id="ProtNLM"/>
    </source>
</evidence>
<accession>A0A0D1YK00</accession>
<proteinExistence type="inferred from homology"/>
<dbReference type="InterPro" id="IPR008630">
    <property type="entry name" value="Glyco_trans_34"/>
</dbReference>
<evidence type="ECO:0000256" key="1">
    <source>
        <dbReference type="ARBA" id="ARBA00005664"/>
    </source>
</evidence>
<name>A0A0D1YK00_9EURO</name>
<gene>
    <name evidence="5" type="ORF">PV11_05254</name>
</gene>
<dbReference type="HOGENOM" id="CLU_039079_1_0_1"/>
<keyword evidence="3" id="KW-0808">Transferase</keyword>
<keyword evidence="2" id="KW-0328">Glycosyltransferase</keyword>
<dbReference type="OrthoDB" id="407658at2759"/>
<dbReference type="STRING" id="1016849.A0A0D1YK00"/>
<dbReference type="PANTHER" id="PTHR31306">
    <property type="entry name" value="ALPHA-1,6-MANNOSYLTRANSFERASE MNN11-RELATED"/>
    <property type="match status" value="1"/>
</dbReference>
<keyword evidence="4" id="KW-0472">Membrane</keyword>
<dbReference type="Gene3D" id="3.90.550.10">
    <property type="entry name" value="Spore Coat Polysaccharide Biosynthesis Protein SpsA, Chain A"/>
    <property type="match status" value="1"/>
</dbReference>
<feature type="transmembrane region" description="Helical" evidence="4">
    <location>
        <begin position="23"/>
        <end position="42"/>
    </location>
</feature>
<reference evidence="5 6" key="1">
    <citation type="submission" date="2015-01" db="EMBL/GenBank/DDBJ databases">
        <title>The Genome Sequence of Exophiala sideris CBS121828.</title>
        <authorList>
            <consortium name="The Broad Institute Genomics Platform"/>
            <person name="Cuomo C."/>
            <person name="de Hoog S."/>
            <person name="Gorbushina A."/>
            <person name="Stielow B."/>
            <person name="Teixiera M."/>
            <person name="Abouelleil A."/>
            <person name="Chapman S.B."/>
            <person name="Priest M."/>
            <person name="Young S.K."/>
            <person name="Wortman J."/>
            <person name="Nusbaum C."/>
            <person name="Birren B."/>
        </authorList>
    </citation>
    <scope>NUCLEOTIDE SEQUENCE [LARGE SCALE GENOMIC DNA]</scope>
    <source>
        <strain evidence="5 6">CBS 121828</strain>
    </source>
</reference>
<dbReference type="GO" id="GO:0000139">
    <property type="term" value="C:Golgi membrane"/>
    <property type="evidence" value="ECO:0007669"/>
    <property type="project" value="TreeGrafter"/>
</dbReference>
<evidence type="ECO:0000313" key="6">
    <source>
        <dbReference type="Proteomes" id="UP000053599"/>
    </source>
</evidence>
<dbReference type="GO" id="GO:0006487">
    <property type="term" value="P:protein N-linked glycosylation"/>
    <property type="evidence" value="ECO:0007669"/>
    <property type="project" value="TreeGrafter"/>
</dbReference>
<keyword evidence="4" id="KW-0812">Transmembrane</keyword>
<dbReference type="PANTHER" id="PTHR31306:SF8">
    <property type="entry name" value="GLYCOSYLTRANSFERASE FAMILY 34 PROTEIN"/>
    <property type="match status" value="1"/>
</dbReference>
<dbReference type="GO" id="GO:0016757">
    <property type="term" value="F:glycosyltransferase activity"/>
    <property type="evidence" value="ECO:0007669"/>
    <property type="project" value="UniProtKB-KW"/>
</dbReference>
<dbReference type="AlphaFoldDB" id="A0A0D1YK00"/>
<evidence type="ECO:0000256" key="2">
    <source>
        <dbReference type="ARBA" id="ARBA00022676"/>
    </source>
</evidence>
<sequence>MARGDLPVFEWTTTARPKSLRQFWMVPVLLTFAVLTLTTYLLRPFPNFYADESGSRSTKFTDAIDWHNSFPSSSPSAASGDRPKIGTVSVLWGTVPEAYHRAVARFAQYSRRYNYELSVLERSVGIGHWSKTLHLMYLILRELEKPDEDRLEWLLWFDADVILINQEIPLETFLPDTSNPLYEDIRFVAARDGGGNNGGASLNSGVFFARVHIDSVRIFAKAYAYHLYHPDANFGNTYDQTALQLVLMEDQNRRHVLWEPHSWFNPHQHEWAPGALCAHFFFIGNKAAEMTNLLDSLDSGQQGGKAQVPYEKSFYSSDLDAFWDWNRRVRETLRAVEDFKLDETTSAFHIEMFNSTRLHLEDMLWHSDSYTKTGQEILDIEQRLDIALDETWIEKSGRDDHFRADDDRGF</sequence>
<dbReference type="InterPro" id="IPR029044">
    <property type="entry name" value="Nucleotide-diphossugar_trans"/>
</dbReference>
<dbReference type="Proteomes" id="UP000053599">
    <property type="component" value="Unassembled WGS sequence"/>
</dbReference>
<dbReference type="EMBL" id="KN846952">
    <property type="protein sequence ID" value="KIV83207.1"/>
    <property type="molecule type" value="Genomic_DNA"/>
</dbReference>
<comment type="similarity">
    <text evidence="1">Belongs to the glycosyltransferase 34 family.</text>
</comment>
<keyword evidence="4" id="KW-1133">Transmembrane helix</keyword>
<evidence type="ECO:0000313" key="5">
    <source>
        <dbReference type="EMBL" id="KIV83207.1"/>
    </source>
</evidence>
<organism evidence="5 6">
    <name type="scientific">Exophiala sideris</name>
    <dbReference type="NCBI Taxonomy" id="1016849"/>
    <lineage>
        <taxon>Eukaryota</taxon>
        <taxon>Fungi</taxon>
        <taxon>Dikarya</taxon>
        <taxon>Ascomycota</taxon>
        <taxon>Pezizomycotina</taxon>
        <taxon>Eurotiomycetes</taxon>
        <taxon>Chaetothyriomycetidae</taxon>
        <taxon>Chaetothyriales</taxon>
        <taxon>Herpotrichiellaceae</taxon>
        <taxon>Exophiala</taxon>
    </lineage>
</organism>
<evidence type="ECO:0000256" key="4">
    <source>
        <dbReference type="SAM" id="Phobius"/>
    </source>
</evidence>
<protein>
    <recommendedName>
        <fullName evidence="7">Galactosyl transferase GMA12/MNN10 family protein</fullName>
    </recommendedName>
</protein>
<evidence type="ECO:0000256" key="3">
    <source>
        <dbReference type="ARBA" id="ARBA00022679"/>
    </source>
</evidence>